<evidence type="ECO:0000259" key="1">
    <source>
        <dbReference type="PROSITE" id="PS51186"/>
    </source>
</evidence>
<dbReference type="OrthoDB" id="9815099at2"/>
<dbReference type="InterPro" id="IPR000182">
    <property type="entry name" value="GNAT_dom"/>
</dbReference>
<dbReference type="GO" id="GO:0016747">
    <property type="term" value="F:acyltransferase activity, transferring groups other than amino-acyl groups"/>
    <property type="evidence" value="ECO:0007669"/>
    <property type="project" value="InterPro"/>
</dbReference>
<accession>A0A3M0CTN1</accession>
<name>A0A3M0CTN1_9PROT</name>
<dbReference type="FunCoup" id="A0A3M0CTN1">
    <property type="interactions" value="33"/>
</dbReference>
<dbReference type="PROSITE" id="PS51186">
    <property type="entry name" value="GNAT"/>
    <property type="match status" value="1"/>
</dbReference>
<organism evidence="2 3">
    <name type="scientific">Eilatimonas milleporae</name>
    <dbReference type="NCBI Taxonomy" id="911205"/>
    <lineage>
        <taxon>Bacteria</taxon>
        <taxon>Pseudomonadati</taxon>
        <taxon>Pseudomonadota</taxon>
        <taxon>Alphaproteobacteria</taxon>
        <taxon>Kordiimonadales</taxon>
        <taxon>Kordiimonadaceae</taxon>
        <taxon>Eilatimonas</taxon>
    </lineage>
</organism>
<protein>
    <submittedName>
        <fullName evidence="2">Putative N-acetyltransferase YhbS</fullName>
    </submittedName>
</protein>
<evidence type="ECO:0000313" key="3">
    <source>
        <dbReference type="Proteomes" id="UP000271227"/>
    </source>
</evidence>
<dbReference type="Pfam" id="PF13527">
    <property type="entry name" value="Acetyltransf_9"/>
    <property type="match status" value="1"/>
</dbReference>
<dbReference type="InterPro" id="IPR016181">
    <property type="entry name" value="Acyl_CoA_acyltransferase"/>
</dbReference>
<keyword evidence="2" id="KW-0808">Transferase</keyword>
<dbReference type="InParanoid" id="A0A3M0CTN1"/>
<dbReference type="Gene3D" id="3.40.630.30">
    <property type="match status" value="1"/>
</dbReference>
<evidence type="ECO:0000313" key="2">
    <source>
        <dbReference type="EMBL" id="RMB11780.1"/>
    </source>
</evidence>
<dbReference type="AlphaFoldDB" id="A0A3M0CTN1"/>
<gene>
    <name evidence="2" type="ORF">BXY39_0263</name>
</gene>
<proteinExistence type="predicted"/>
<feature type="domain" description="N-acetyltransferase" evidence="1">
    <location>
        <begin position="2"/>
        <end position="149"/>
    </location>
</feature>
<reference evidence="2 3" key="1">
    <citation type="submission" date="2018-10" db="EMBL/GenBank/DDBJ databases">
        <title>Genomic Encyclopedia of Archaeal and Bacterial Type Strains, Phase II (KMG-II): from individual species to whole genera.</title>
        <authorList>
            <person name="Goeker M."/>
        </authorList>
    </citation>
    <scope>NUCLEOTIDE SEQUENCE [LARGE SCALE GENOMIC DNA]</scope>
    <source>
        <strain evidence="2 3">DSM 25217</strain>
    </source>
</reference>
<comment type="caution">
    <text evidence="2">The sequence shown here is derived from an EMBL/GenBank/DDBJ whole genome shotgun (WGS) entry which is preliminary data.</text>
</comment>
<dbReference type="SUPFAM" id="SSF55729">
    <property type="entry name" value="Acyl-CoA N-acyltransferases (Nat)"/>
    <property type="match status" value="1"/>
</dbReference>
<dbReference type="EMBL" id="REFR01000009">
    <property type="protein sequence ID" value="RMB11780.1"/>
    <property type="molecule type" value="Genomic_DNA"/>
</dbReference>
<dbReference type="RefSeq" id="WP_121937021.1">
    <property type="nucleotide sequence ID" value="NZ_REFR01000009.1"/>
</dbReference>
<dbReference type="CDD" id="cd04301">
    <property type="entry name" value="NAT_SF"/>
    <property type="match status" value="1"/>
</dbReference>
<sequence>MILFECERPQDGPFIETLLDTVFGPDRVRKSSYRLREARPPLAEFSQVAREGAQLLATVRYWPVIIRDMLTGTQTDALLLGPLGVHPGKRGRKLGQTLVRRSLAAVDSAGVAHVILVGDPAYFKGFGFHPALPRYITMPGGVDADRLMIRSSGLSQSLPSVGQVVPCIDYTARSAATSDHLTAVR</sequence>
<keyword evidence="3" id="KW-1185">Reference proteome</keyword>
<dbReference type="Proteomes" id="UP000271227">
    <property type="component" value="Unassembled WGS sequence"/>
</dbReference>